<accession>G9ZFM8</accession>
<dbReference type="GO" id="GO:0009055">
    <property type="term" value="F:electron transfer activity"/>
    <property type="evidence" value="ECO:0007669"/>
    <property type="project" value="TreeGrafter"/>
</dbReference>
<dbReference type="GO" id="GO:0010181">
    <property type="term" value="F:FMN binding"/>
    <property type="evidence" value="ECO:0007669"/>
    <property type="project" value="TreeGrafter"/>
</dbReference>
<evidence type="ECO:0000313" key="3">
    <source>
        <dbReference type="EMBL" id="EHM53781.1"/>
    </source>
</evidence>
<proteinExistence type="predicted"/>
<organism evidence="3 4">
    <name type="scientific">Cardiobacterium valvarum F0432</name>
    <dbReference type="NCBI Taxonomy" id="797473"/>
    <lineage>
        <taxon>Bacteria</taxon>
        <taxon>Pseudomonadati</taxon>
        <taxon>Pseudomonadota</taxon>
        <taxon>Gammaproteobacteria</taxon>
        <taxon>Cardiobacteriales</taxon>
        <taxon>Cardiobacteriaceae</taxon>
        <taxon>Cardiobacterium</taxon>
    </lineage>
</organism>
<dbReference type="SUPFAM" id="SSF52218">
    <property type="entry name" value="Flavoproteins"/>
    <property type="match status" value="1"/>
</dbReference>
<dbReference type="GO" id="GO:0003955">
    <property type="term" value="F:NAD(P)H dehydrogenase (quinone) activity"/>
    <property type="evidence" value="ECO:0007669"/>
    <property type="project" value="TreeGrafter"/>
</dbReference>
<dbReference type="RefSeq" id="WP_006985596.1">
    <property type="nucleotide sequence ID" value="NZ_JH417927.1"/>
</dbReference>
<evidence type="ECO:0000313" key="4">
    <source>
        <dbReference type="Proteomes" id="UP000004750"/>
    </source>
</evidence>
<dbReference type="Gene3D" id="3.40.50.360">
    <property type="match status" value="1"/>
</dbReference>
<reference evidence="3 4" key="1">
    <citation type="submission" date="2011-08" db="EMBL/GenBank/DDBJ databases">
        <authorList>
            <person name="Weinstock G."/>
            <person name="Sodergren E."/>
            <person name="Clifton S."/>
            <person name="Fulton L."/>
            <person name="Fulton B."/>
            <person name="Courtney L."/>
            <person name="Fronick C."/>
            <person name="Harrison M."/>
            <person name="Strong C."/>
            <person name="Farmer C."/>
            <person name="Delahaunty K."/>
            <person name="Markovic C."/>
            <person name="Hall O."/>
            <person name="Minx P."/>
            <person name="Tomlinson C."/>
            <person name="Mitreva M."/>
            <person name="Hou S."/>
            <person name="Chen J."/>
            <person name="Wollam A."/>
            <person name="Pepin K.H."/>
            <person name="Johnson M."/>
            <person name="Bhonagiri V."/>
            <person name="Zhang X."/>
            <person name="Suruliraj S."/>
            <person name="Warren W."/>
            <person name="Chinwalla A."/>
            <person name="Mardis E.R."/>
            <person name="Wilson R.K."/>
        </authorList>
    </citation>
    <scope>NUCLEOTIDE SEQUENCE [LARGE SCALE GENOMIC DNA]</scope>
    <source>
        <strain evidence="3 4">F0432</strain>
    </source>
</reference>
<keyword evidence="1" id="KW-0560">Oxidoreductase</keyword>
<dbReference type="InterPro" id="IPR046980">
    <property type="entry name" value="KefG/KefF"/>
</dbReference>
<gene>
    <name evidence="3" type="ORF">HMPREF9080_01591</name>
</gene>
<dbReference type="PANTHER" id="PTHR47307">
    <property type="entry name" value="GLUTATHIONE-REGULATED POTASSIUM-EFFLUX SYSTEM ANCILLARY PROTEIN KEFG"/>
    <property type="match status" value="1"/>
</dbReference>
<dbReference type="HOGENOM" id="CLU_058643_0_2_6"/>
<evidence type="ECO:0000259" key="2">
    <source>
        <dbReference type="Pfam" id="PF02525"/>
    </source>
</evidence>
<dbReference type="PATRIC" id="fig|797473.3.peg.1282"/>
<dbReference type="EMBL" id="AGCM01000088">
    <property type="protein sequence ID" value="EHM53781.1"/>
    <property type="molecule type" value="Genomic_DNA"/>
</dbReference>
<sequence>MAKILVISAHQDLQQSISNRLILADLEQHFGSDLSVRCLSDLYPDYRIDVAAEQAALVEAGIVVLQYPTYWFNTPAILKKWLDDVWTYGFAHGTGGNKLHGKKLFVSTTTGAPQEAYDGNAVPLIADLVKPVEASALYAGFAWRHGVEPLYGTLYIPGVHSDADLAQLEARAHDHARHISEKIKQLR</sequence>
<dbReference type="AlphaFoldDB" id="G9ZFM8"/>
<feature type="domain" description="Flavodoxin-like fold" evidence="2">
    <location>
        <begin position="3"/>
        <end position="174"/>
    </location>
</feature>
<dbReference type="STRING" id="797473.HMPREF9080_01591"/>
<dbReference type="InterPro" id="IPR003680">
    <property type="entry name" value="Flavodoxin_fold"/>
</dbReference>
<dbReference type="Proteomes" id="UP000004750">
    <property type="component" value="Unassembled WGS sequence"/>
</dbReference>
<evidence type="ECO:0000256" key="1">
    <source>
        <dbReference type="ARBA" id="ARBA00023002"/>
    </source>
</evidence>
<comment type="caution">
    <text evidence="3">The sequence shown here is derived from an EMBL/GenBank/DDBJ whole genome shotgun (WGS) entry which is preliminary data.</text>
</comment>
<dbReference type="Pfam" id="PF02525">
    <property type="entry name" value="Flavodoxin_2"/>
    <property type="match status" value="1"/>
</dbReference>
<protein>
    <submittedName>
        <fullName evidence="3">Flavodoxin-like protein</fullName>
    </submittedName>
</protein>
<dbReference type="PANTHER" id="PTHR47307:SF2">
    <property type="entry name" value="GLUTATHIONE-REGULATED POTASSIUM-EFFLUX SYSTEM ANCILLARY PROTEIN KEFF"/>
    <property type="match status" value="1"/>
</dbReference>
<name>G9ZFM8_9GAMM</name>
<dbReference type="InterPro" id="IPR029039">
    <property type="entry name" value="Flavoprotein-like_sf"/>
</dbReference>